<evidence type="ECO:0000313" key="1">
    <source>
        <dbReference type="EMBL" id="GHE72024.1"/>
    </source>
</evidence>
<gene>
    <name evidence="1" type="ORF">GCM10011340_30190</name>
</gene>
<evidence type="ECO:0000313" key="2">
    <source>
        <dbReference type="Proteomes" id="UP000658258"/>
    </source>
</evidence>
<protein>
    <submittedName>
        <fullName evidence="1">Uncharacterized protein</fullName>
    </submittedName>
</protein>
<dbReference type="Proteomes" id="UP000658258">
    <property type="component" value="Unassembled WGS sequence"/>
</dbReference>
<sequence>MNQPWGEFIKKAVAKALEFVTLNLCQNPGEWSINHLQILKQVQGDIQLTFATASLK</sequence>
<organism evidence="1 2">
    <name type="scientific">Roseivirga thermotolerans</name>
    <dbReference type="NCBI Taxonomy" id="1758176"/>
    <lineage>
        <taxon>Bacteria</taxon>
        <taxon>Pseudomonadati</taxon>
        <taxon>Bacteroidota</taxon>
        <taxon>Cytophagia</taxon>
        <taxon>Cytophagales</taxon>
        <taxon>Roseivirgaceae</taxon>
        <taxon>Roseivirga</taxon>
    </lineage>
</organism>
<name>A0ABQ3ID12_9BACT</name>
<dbReference type="EMBL" id="BNAG01000004">
    <property type="protein sequence ID" value="GHE72024.1"/>
    <property type="molecule type" value="Genomic_DNA"/>
</dbReference>
<comment type="caution">
    <text evidence="1">The sequence shown here is derived from an EMBL/GenBank/DDBJ whole genome shotgun (WGS) entry which is preliminary data.</text>
</comment>
<reference evidence="2" key="1">
    <citation type="journal article" date="2019" name="Int. J. Syst. Evol. Microbiol.">
        <title>The Global Catalogue of Microorganisms (GCM) 10K type strain sequencing project: providing services to taxonomists for standard genome sequencing and annotation.</title>
        <authorList>
            <consortium name="The Broad Institute Genomics Platform"/>
            <consortium name="The Broad Institute Genome Sequencing Center for Infectious Disease"/>
            <person name="Wu L."/>
            <person name="Ma J."/>
        </authorList>
    </citation>
    <scope>NUCLEOTIDE SEQUENCE [LARGE SCALE GENOMIC DNA]</scope>
    <source>
        <strain evidence="2">CGMCC 1.15111</strain>
    </source>
</reference>
<proteinExistence type="predicted"/>
<keyword evidence="2" id="KW-1185">Reference proteome</keyword>
<accession>A0ABQ3ID12</accession>